<evidence type="ECO:0008006" key="3">
    <source>
        <dbReference type="Google" id="ProtNLM"/>
    </source>
</evidence>
<dbReference type="EMBL" id="CP001110">
    <property type="protein sequence ID" value="ACF44617.1"/>
    <property type="molecule type" value="Genomic_DNA"/>
</dbReference>
<sequence length="110" mass="12542">MWNMNDIVRITCKEGYIYHIIFDNGINGDVDFSEYLSTGPVFEPLKEITFFRKASIEGGTISWPNGADIAPETLYDKIIQAQSNINPGRFLPQPSYHFREEIQDPLSLQG</sequence>
<evidence type="ECO:0000313" key="2">
    <source>
        <dbReference type="Proteomes" id="UP000002724"/>
    </source>
</evidence>
<reference evidence="1 2" key="1">
    <citation type="submission" date="2008-06" db="EMBL/GenBank/DDBJ databases">
        <title>Complete sequence of Pelodictyon phaeoclathratiforme BU-1.</title>
        <authorList>
            <consortium name="US DOE Joint Genome Institute"/>
            <person name="Lucas S."/>
            <person name="Copeland A."/>
            <person name="Lapidus A."/>
            <person name="Glavina del Rio T."/>
            <person name="Dalin E."/>
            <person name="Tice H."/>
            <person name="Bruce D."/>
            <person name="Goodwin L."/>
            <person name="Pitluck S."/>
            <person name="Schmutz J."/>
            <person name="Larimer F."/>
            <person name="Land M."/>
            <person name="Hauser L."/>
            <person name="Kyrpides N."/>
            <person name="Mikhailova N."/>
            <person name="Liu Z."/>
            <person name="Li T."/>
            <person name="Zhao F."/>
            <person name="Overmann J."/>
            <person name="Bryant D.A."/>
            <person name="Richardson P."/>
        </authorList>
    </citation>
    <scope>NUCLEOTIDE SEQUENCE [LARGE SCALE GENOMIC DNA]</scope>
    <source>
        <strain evidence="2">DSM 5477 / BU-1</strain>
    </source>
</reference>
<protein>
    <recommendedName>
        <fullName evidence="3">DUF2442 domain-containing protein</fullName>
    </recommendedName>
</protein>
<dbReference type="Proteomes" id="UP000002724">
    <property type="component" value="Chromosome"/>
</dbReference>
<dbReference type="InterPro" id="IPR018841">
    <property type="entry name" value="DUF2442"/>
</dbReference>
<keyword evidence="2" id="KW-1185">Reference proteome</keyword>
<dbReference type="AlphaFoldDB" id="B4SEU1"/>
<gene>
    <name evidence="1" type="ordered locus">Ppha_2429</name>
</gene>
<dbReference type="KEGG" id="pph:Ppha_2429"/>
<dbReference type="InterPro" id="IPR036782">
    <property type="entry name" value="NE0471-like_N"/>
</dbReference>
<dbReference type="OrthoDB" id="9803723at2"/>
<name>B4SEU1_PELPB</name>
<accession>B4SEU1</accession>
<evidence type="ECO:0000313" key="1">
    <source>
        <dbReference type="EMBL" id="ACF44617.1"/>
    </source>
</evidence>
<dbReference type="Gene3D" id="3.30.2020.10">
    <property type="entry name" value="NE0471-like N-terminal domain"/>
    <property type="match status" value="1"/>
</dbReference>
<dbReference type="eggNOG" id="ENOG50337YA">
    <property type="taxonomic scope" value="Bacteria"/>
</dbReference>
<proteinExistence type="predicted"/>
<organism evidence="1 2">
    <name type="scientific">Pelodictyon phaeoclathratiforme (strain DSM 5477 / BU-1)</name>
    <dbReference type="NCBI Taxonomy" id="324925"/>
    <lineage>
        <taxon>Bacteria</taxon>
        <taxon>Pseudomonadati</taxon>
        <taxon>Chlorobiota</taxon>
        <taxon>Chlorobiia</taxon>
        <taxon>Chlorobiales</taxon>
        <taxon>Chlorobiaceae</taxon>
        <taxon>Chlorobium/Pelodictyon group</taxon>
        <taxon>Pelodictyon</taxon>
    </lineage>
</organism>
<dbReference type="Pfam" id="PF10387">
    <property type="entry name" value="DUF2442"/>
    <property type="match status" value="1"/>
</dbReference>
<dbReference type="SUPFAM" id="SSF143880">
    <property type="entry name" value="NE0471 N-terminal domain-like"/>
    <property type="match status" value="1"/>
</dbReference>
<dbReference type="HOGENOM" id="CLU_153045_6_0_10"/>
<dbReference type="STRING" id="324925.Ppha_2429"/>